<dbReference type="InterPro" id="IPR000182">
    <property type="entry name" value="GNAT_dom"/>
</dbReference>
<reference evidence="2 3" key="1">
    <citation type="submission" date="2015-02" db="EMBL/GenBank/DDBJ databases">
        <title>Draft genome sequence of Pseudomonas stutzeri NT0128 isolated from wheat (Triticum turgidum) rhizosphere.</title>
        <authorList>
            <person name="Tovi N."/>
            <person name="Frenk S."/>
            <person name="Hadar Y."/>
            <person name="Minz D."/>
        </authorList>
    </citation>
    <scope>NUCLEOTIDE SEQUENCE [LARGE SCALE GENOMIC DNA]</scope>
    <source>
        <strain evidence="2 3">NT0128</strain>
    </source>
</reference>
<sequence length="155" mass="16934">MAIEIRTANEDDAEGISEVIIAALRTTNAKDYAQAVIEQVEKSFSPNAVAALISKRMVFVALEAGKVIGTASLDDQVVRTVFVHPSSHGQGIGSQLMSTLEQTARGLGIEVLRVPSSITAERFYKKLGYSVVREAFHGEERTIVMERYLMNSDFA</sequence>
<dbReference type="PANTHER" id="PTHR43451">
    <property type="entry name" value="ACETYLTRANSFERASE (GNAT) FAMILY PROTEIN"/>
    <property type="match status" value="1"/>
</dbReference>
<evidence type="ECO:0000259" key="1">
    <source>
        <dbReference type="PROSITE" id="PS51186"/>
    </source>
</evidence>
<organism evidence="2 3">
    <name type="scientific">Stutzerimonas stutzeri</name>
    <name type="common">Pseudomonas stutzeri</name>
    <dbReference type="NCBI Taxonomy" id="316"/>
    <lineage>
        <taxon>Bacteria</taxon>
        <taxon>Pseudomonadati</taxon>
        <taxon>Pseudomonadota</taxon>
        <taxon>Gammaproteobacteria</taxon>
        <taxon>Pseudomonadales</taxon>
        <taxon>Pseudomonadaceae</taxon>
        <taxon>Stutzerimonas</taxon>
    </lineage>
</organism>
<dbReference type="SUPFAM" id="SSF55729">
    <property type="entry name" value="Acyl-CoA N-acyltransferases (Nat)"/>
    <property type="match status" value="1"/>
</dbReference>
<protein>
    <submittedName>
        <fullName evidence="2">Acetyltransferase</fullName>
    </submittedName>
</protein>
<dbReference type="Gene3D" id="3.40.630.30">
    <property type="match status" value="1"/>
</dbReference>
<dbReference type="Proteomes" id="UP000032487">
    <property type="component" value="Unassembled WGS sequence"/>
</dbReference>
<gene>
    <name evidence="2" type="ORF">UF78_09075</name>
</gene>
<dbReference type="CDD" id="cd04301">
    <property type="entry name" value="NAT_SF"/>
    <property type="match status" value="1"/>
</dbReference>
<accession>A0A0D9AN54</accession>
<evidence type="ECO:0000313" key="2">
    <source>
        <dbReference type="EMBL" id="KJH82475.1"/>
    </source>
</evidence>
<evidence type="ECO:0000313" key="3">
    <source>
        <dbReference type="Proteomes" id="UP000032487"/>
    </source>
</evidence>
<proteinExistence type="predicted"/>
<dbReference type="GO" id="GO:0016747">
    <property type="term" value="F:acyltransferase activity, transferring groups other than amino-acyl groups"/>
    <property type="evidence" value="ECO:0007669"/>
    <property type="project" value="InterPro"/>
</dbReference>
<dbReference type="PANTHER" id="PTHR43451:SF1">
    <property type="entry name" value="ACETYLTRANSFERASE"/>
    <property type="match status" value="1"/>
</dbReference>
<comment type="caution">
    <text evidence="2">The sequence shown here is derived from an EMBL/GenBank/DDBJ whole genome shotgun (WGS) entry which is preliminary data.</text>
</comment>
<dbReference type="RefSeq" id="WP_045162058.1">
    <property type="nucleotide sequence ID" value="NZ_JYHV01000015.1"/>
</dbReference>
<name>A0A0D9AN54_STUST</name>
<dbReference type="Pfam" id="PF13673">
    <property type="entry name" value="Acetyltransf_10"/>
    <property type="match status" value="1"/>
</dbReference>
<keyword evidence="2" id="KW-0808">Transferase</keyword>
<dbReference type="PATRIC" id="fig|316.101.peg.840"/>
<dbReference type="OrthoDB" id="1821130at2"/>
<dbReference type="EMBL" id="JYHV01000015">
    <property type="protein sequence ID" value="KJH82475.1"/>
    <property type="molecule type" value="Genomic_DNA"/>
</dbReference>
<feature type="domain" description="N-acetyltransferase" evidence="1">
    <location>
        <begin position="3"/>
        <end position="150"/>
    </location>
</feature>
<dbReference type="AlphaFoldDB" id="A0A0D9AN54"/>
<dbReference type="InterPro" id="IPR016181">
    <property type="entry name" value="Acyl_CoA_acyltransferase"/>
</dbReference>
<dbReference type="InterPro" id="IPR052564">
    <property type="entry name" value="N-acetyltrans/Recomb-assoc"/>
</dbReference>
<dbReference type="PROSITE" id="PS51186">
    <property type="entry name" value="GNAT"/>
    <property type="match status" value="1"/>
</dbReference>